<dbReference type="eggNOG" id="KOG2385">
    <property type="taxonomic scope" value="Eukaryota"/>
</dbReference>
<feature type="region of interest" description="Disordered" evidence="6">
    <location>
        <begin position="112"/>
        <end position="205"/>
    </location>
</feature>
<evidence type="ECO:0000313" key="9">
    <source>
        <dbReference type="Proteomes" id="UP000018144"/>
    </source>
</evidence>
<name>U4L4R9_PYROM</name>
<dbReference type="PANTHER" id="PTHR17920:SF3">
    <property type="entry name" value="TRANSMEMBRANE AND COILED-COIL DOMAIN-CONTAINING PROTEIN 4"/>
    <property type="match status" value="1"/>
</dbReference>
<gene>
    <name evidence="8" type="ORF">PCON_10454</name>
</gene>
<feature type="transmembrane region" description="Helical" evidence="7">
    <location>
        <begin position="658"/>
        <end position="683"/>
    </location>
</feature>
<evidence type="ECO:0000313" key="8">
    <source>
        <dbReference type="EMBL" id="CCX10860.1"/>
    </source>
</evidence>
<feature type="region of interest" description="Disordered" evidence="6">
    <location>
        <begin position="938"/>
        <end position="959"/>
    </location>
</feature>
<feature type="compositionally biased region" description="Pro residues" evidence="6">
    <location>
        <begin position="22"/>
        <end position="38"/>
    </location>
</feature>
<reference evidence="8 9" key="1">
    <citation type="journal article" date="2013" name="PLoS Genet.">
        <title>The genome and development-dependent transcriptomes of Pyronema confluens: a window into fungal evolution.</title>
        <authorList>
            <person name="Traeger S."/>
            <person name="Altegoer F."/>
            <person name="Freitag M."/>
            <person name="Gabaldon T."/>
            <person name="Kempken F."/>
            <person name="Kumar A."/>
            <person name="Marcet-Houben M."/>
            <person name="Poggeler S."/>
            <person name="Stajich J.E."/>
            <person name="Nowrousian M."/>
        </authorList>
    </citation>
    <scope>NUCLEOTIDE SEQUENCE [LARGE SCALE GENOMIC DNA]</scope>
    <source>
        <strain evidence="9">CBS 100304</strain>
        <tissue evidence="8">Vegetative mycelium</tissue>
    </source>
</reference>
<dbReference type="Proteomes" id="UP000018144">
    <property type="component" value="Unassembled WGS sequence"/>
</dbReference>
<dbReference type="SUPFAM" id="SSF53474">
    <property type="entry name" value="alpha/beta-Hydrolases"/>
    <property type="match status" value="1"/>
</dbReference>
<evidence type="ECO:0000256" key="5">
    <source>
        <dbReference type="ARBA" id="ARBA00023136"/>
    </source>
</evidence>
<dbReference type="OrthoDB" id="277931at2759"/>
<evidence type="ECO:0000256" key="6">
    <source>
        <dbReference type="SAM" id="MobiDB-lite"/>
    </source>
</evidence>
<organism evidence="8 9">
    <name type="scientific">Pyronema omphalodes (strain CBS 100304)</name>
    <name type="common">Pyronema confluens</name>
    <dbReference type="NCBI Taxonomy" id="1076935"/>
    <lineage>
        <taxon>Eukaryota</taxon>
        <taxon>Fungi</taxon>
        <taxon>Dikarya</taxon>
        <taxon>Ascomycota</taxon>
        <taxon>Pezizomycotina</taxon>
        <taxon>Pezizomycetes</taxon>
        <taxon>Pezizales</taxon>
        <taxon>Pyronemataceae</taxon>
        <taxon>Pyronema</taxon>
    </lineage>
</organism>
<dbReference type="AlphaFoldDB" id="U4L4R9"/>
<dbReference type="EMBL" id="HF935572">
    <property type="protein sequence ID" value="CCX10860.1"/>
    <property type="molecule type" value="Genomic_DNA"/>
</dbReference>
<feature type="compositionally biased region" description="Basic and acidic residues" evidence="6">
    <location>
        <begin position="76"/>
        <end position="90"/>
    </location>
</feature>
<evidence type="ECO:0000256" key="3">
    <source>
        <dbReference type="ARBA" id="ARBA00022692"/>
    </source>
</evidence>
<dbReference type="Pfam" id="PF05277">
    <property type="entry name" value="DUF726"/>
    <property type="match status" value="1"/>
</dbReference>
<feature type="compositionally biased region" description="Polar residues" evidence="6">
    <location>
        <begin position="139"/>
        <end position="148"/>
    </location>
</feature>
<dbReference type="GO" id="GO:0016020">
    <property type="term" value="C:membrane"/>
    <property type="evidence" value="ECO:0007669"/>
    <property type="project" value="UniProtKB-SubCell"/>
</dbReference>
<feature type="compositionally biased region" description="Basic and acidic residues" evidence="6">
    <location>
        <begin position="191"/>
        <end position="200"/>
    </location>
</feature>
<keyword evidence="3 7" id="KW-0812">Transmembrane</keyword>
<comment type="subcellular location">
    <subcellularLocation>
        <location evidence="1">Membrane</location>
        <topology evidence="1">Multi-pass membrane protein</topology>
    </subcellularLocation>
</comment>
<evidence type="ECO:0000256" key="4">
    <source>
        <dbReference type="ARBA" id="ARBA00022989"/>
    </source>
</evidence>
<accession>U4L4R9</accession>
<evidence type="ECO:0000256" key="1">
    <source>
        <dbReference type="ARBA" id="ARBA00004141"/>
    </source>
</evidence>
<comment type="similarity">
    <text evidence="2">Belongs to the TMCO4 family.</text>
</comment>
<dbReference type="InterPro" id="IPR029058">
    <property type="entry name" value="AB_hydrolase_fold"/>
</dbReference>
<feature type="transmembrane region" description="Helical" evidence="7">
    <location>
        <begin position="518"/>
        <end position="548"/>
    </location>
</feature>
<feature type="compositionally biased region" description="Polar residues" evidence="6">
    <location>
        <begin position="175"/>
        <end position="184"/>
    </location>
</feature>
<keyword evidence="9" id="KW-1185">Reference proteome</keyword>
<keyword evidence="5 7" id="KW-0472">Membrane</keyword>
<feature type="compositionally biased region" description="Basic and acidic residues" evidence="6">
    <location>
        <begin position="938"/>
        <end position="950"/>
    </location>
</feature>
<feature type="compositionally biased region" description="Basic and acidic residues" evidence="6">
    <location>
        <begin position="126"/>
        <end position="136"/>
    </location>
</feature>
<dbReference type="InterPro" id="IPR007941">
    <property type="entry name" value="DUF726"/>
</dbReference>
<proteinExistence type="inferred from homology"/>
<keyword evidence="4 7" id="KW-1133">Transmembrane helix</keyword>
<protein>
    <submittedName>
        <fullName evidence="8">Similar to Uncharacterized membrane protein C6F6.13c acc. no. O14244</fullName>
    </submittedName>
</protein>
<feature type="region of interest" description="Disordered" evidence="6">
    <location>
        <begin position="1"/>
        <end position="99"/>
    </location>
</feature>
<sequence length="1056" mass="116142">MQSEAKAEITLSFEPPDEPAPKPRAPPLTSALPPPPPVEEVEYDDFGLPVRKPRQIPAYDYDISDSEDELPPPVPEKPKVVESPVEKKELPAPPPKESTLPIAQSYASVVATATASASAPATLPPPKEEVKEEEPSKSNNRASIASISETDRKNNEVKMFSENPKDPHMPIAGSGTVSEWSHQSIVPRATAPKEDTKDQKLDEEDEWQSMPAYASYDMYDDDGRLIARAHDESGDEEDAGAAKGYTRVYEDEDVESVTSMDENTKYLFKENDDDEAARNPLSQMQATKELLTEGQRIAYVGVCRLALLEMVRDLQKLQVKNRTAKKNMQMAVEGMRMWSQKIMVRLYTHMELSPPEQLAEHGVLPSDLTPTLLKNSRVLNPMARRESVISSRKSVYSNFSTATTVVGDALPEYEDTDLAGDTKTLSELPNTKTIDIDLRWTILCDLFLVLIADSVYDARARVLLERVGKMFDISWLDICKFEKRVTDALDMQESAEQSWSEKEHLEARAKNAKTKRMIMLGLATVGGGLVIGLSGGLLAPVIGAGLAAGFTTIGVAGTSGFLAGAGGTAIIASTAAASGSYVGGKAGFNRTKSVQTFEFKPLHNAKRVNLIITVAGWMNGKVDDVRLPFSTVDPIMGDLFSIHWEPEMLQSMGRTIQILATEAILGQTILVSLMAAIQLPVVLTKLSYLLDNPWSVSLDRAAAAGLILADTLVHRNLGVRPVTLVGYSLGARVIFYCLKELARVGASGLVQNAYMFGSPVVVKHDEYAQVVAMVSGRFVNAYSTSDWILGYLFRATSGGISRVAGLATVDLPGVENVDVTDLVNGHMAYRAAMPKLLMRVGWEVTSDEFSEIEDPDPDNHQNRQRELINELDEARREMEQGSRKPRWSFFGRKEVQKKKDWEMYAAGGAKGDSSTTLESSSTGKDGVLFDVDAIEREIEASSKNPKDQKLSVDTGLKIPTEQLRHTKSFDDSKHSPTKANFGAFGMAGKTIKEDDYDYDEFQDGEELQLQFEPEPRRNSYSMEKNVWADYDEYDDYEGGGAGGKARDGGEMTMTFA</sequence>
<dbReference type="PANTHER" id="PTHR17920">
    <property type="entry name" value="TRANSMEMBRANE AND COILED-COIL DOMAIN-CONTAINING PROTEIN 4 TMCO4"/>
    <property type="match status" value="1"/>
</dbReference>
<feature type="transmembrane region" description="Helical" evidence="7">
    <location>
        <begin position="560"/>
        <end position="582"/>
    </location>
</feature>
<dbReference type="OMA" id="KEVGWEV"/>
<evidence type="ECO:0000256" key="7">
    <source>
        <dbReference type="SAM" id="Phobius"/>
    </source>
</evidence>
<evidence type="ECO:0000256" key="2">
    <source>
        <dbReference type="ARBA" id="ARBA00009824"/>
    </source>
</evidence>
<feature type="compositionally biased region" description="Low complexity" evidence="6">
    <location>
        <begin position="112"/>
        <end position="121"/>
    </location>
</feature>